<dbReference type="PANTHER" id="PTHR30096:SF0">
    <property type="entry name" value="4,5-DOPA DIOXYGENASE EXTRADIOL-LIKE PROTEIN"/>
    <property type="match status" value="1"/>
</dbReference>
<sequence length="282" mass="29093">MIPSAHSAPSAPSARSVSRQPVLFVSHGAPDMVLRSGATRDFLSGLAGLLPAPPRAVLVISAHWRASVATVATATAPATIHDFYGFPEALYRLRYKAPGAPALAARARDLLLGAGLAVAEDAGRGLDHGAWTPLMLAWPAADLPVAALSLVPGDAAAHLTIGRALAPLSDDGVLILASGSLTHDLRGFFAQRGTGGAEAGYVTAFAGWVDGVLADGDEGAGSDLTALADWWRLAPHAACNHPTDEHLMPLMVAAGAGAGRVPRRLHSAVEGRVLRLDAWGWF</sequence>
<reference evidence="7 8" key="1">
    <citation type="submission" date="2024-03" db="EMBL/GenBank/DDBJ databases">
        <title>High-quality draft genome sequencing of Tistrella sp. BH-R2-4.</title>
        <authorList>
            <person name="Dong C."/>
        </authorList>
    </citation>
    <scope>NUCLEOTIDE SEQUENCE [LARGE SCALE GENOMIC DNA]</scope>
    <source>
        <strain evidence="7 8">BH-R2-4</strain>
    </source>
</reference>
<keyword evidence="4" id="KW-0862">Zinc</keyword>
<comment type="cofactor">
    <cofactor evidence="1">
        <name>Zn(2+)</name>
        <dbReference type="ChEBI" id="CHEBI:29105"/>
    </cofactor>
</comment>
<dbReference type="Proteomes" id="UP001413721">
    <property type="component" value="Unassembled WGS sequence"/>
</dbReference>
<comment type="caution">
    <text evidence="7">The sequence shown here is derived from an EMBL/GenBank/DDBJ whole genome shotgun (WGS) entry which is preliminary data.</text>
</comment>
<evidence type="ECO:0000256" key="5">
    <source>
        <dbReference type="ARBA" id="ARBA00023002"/>
    </source>
</evidence>
<comment type="similarity">
    <text evidence="2">Belongs to the DODA-type extradiol aromatic ring-opening dioxygenase family.</text>
</comment>
<dbReference type="EMBL" id="JBBKTW010000002">
    <property type="protein sequence ID" value="MEN2987859.1"/>
    <property type="molecule type" value="Genomic_DNA"/>
</dbReference>
<keyword evidence="3" id="KW-0479">Metal-binding</keyword>
<keyword evidence="7" id="KW-0223">Dioxygenase</keyword>
<evidence type="ECO:0000313" key="7">
    <source>
        <dbReference type="EMBL" id="MEN2987859.1"/>
    </source>
</evidence>
<keyword evidence="5 7" id="KW-0560">Oxidoreductase</keyword>
<dbReference type="PIRSF" id="PIRSF006157">
    <property type="entry name" value="Doxgns_DODA"/>
    <property type="match status" value="1"/>
</dbReference>
<dbReference type="GO" id="GO:0051213">
    <property type="term" value="F:dioxygenase activity"/>
    <property type="evidence" value="ECO:0007669"/>
    <property type="project" value="UniProtKB-KW"/>
</dbReference>
<dbReference type="EC" id="1.13.-.-" evidence="7"/>
<protein>
    <submittedName>
        <fullName evidence="7">Class III extradiol ring-cleavage dioxygenase</fullName>
        <ecNumber evidence="7">1.13.-.-</ecNumber>
    </submittedName>
</protein>
<dbReference type="InterPro" id="IPR014436">
    <property type="entry name" value="Extradiol_dOase_DODA"/>
</dbReference>
<dbReference type="InterPro" id="IPR004183">
    <property type="entry name" value="Xdiol_dOase_suB"/>
</dbReference>
<dbReference type="Gene3D" id="3.40.830.10">
    <property type="entry name" value="LigB-like"/>
    <property type="match status" value="1"/>
</dbReference>
<dbReference type="SUPFAM" id="SSF53213">
    <property type="entry name" value="LigB-like"/>
    <property type="match status" value="1"/>
</dbReference>
<feature type="domain" description="Extradiol ring-cleavage dioxygenase class III enzyme subunit B" evidence="6">
    <location>
        <begin position="48"/>
        <end position="259"/>
    </location>
</feature>
<evidence type="ECO:0000256" key="4">
    <source>
        <dbReference type="ARBA" id="ARBA00022833"/>
    </source>
</evidence>
<gene>
    <name evidence="7" type="ORF">WG926_06060</name>
</gene>
<evidence type="ECO:0000313" key="8">
    <source>
        <dbReference type="Proteomes" id="UP001413721"/>
    </source>
</evidence>
<dbReference type="RefSeq" id="WP_345936955.1">
    <property type="nucleotide sequence ID" value="NZ_JBBKTW010000002.1"/>
</dbReference>
<evidence type="ECO:0000256" key="1">
    <source>
        <dbReference type="ARBA" id="ARBA00001947"/>
    </source>
</evidence>
<name>A0ABU9YGD5_9PROT</name>
<proteinExistence type="inferred from homology"/>
<dbReference type="Pfam" id="PF02900">
    <property type="entry name" value="LigB"/>
    <property type="match status" value="1"/>
</dbReference>
<dbReference type="PANTHER" id="PTHR30096">
    <property type="entry name" value="4,5-DOPA DIOXYGENASE EXTRADIOL-LIKE PROTEIN"/>
    <property type="match status" value="1"/>
</dbReference>
<organism evidence="7 8">
    <name type="scientific">Tistrella arctica</name>
    <dbReference type="NCBI Taxonomy" id="3133430"/>
    <lineage>
        <taxon>Bacteria</taxon>
        <taxon>Pseudomonadati</taxon>
        <taxon>Pseudomonadota</taxon>
        <taxon>Alphaproteobacteria</taxon>
        <taxon>Geminicoccales</taxon>
        <taxon>Geminicoccaceae</taxon>
        <taxon>Tistrella</taxon>
    </lineage>
</organism>
<evidence type="ECO:0000256" key="2">
    <source>
        <dbReference type="ARBA" id="ARBA00007581"/>
    </source>
</evidence>
<evidence type="ECO:0000256" key="3">
    <source>
        <dbReference type="ARBA" id="ARBA00022723"/>
    </source>
</evidence>
<keyword evidence="8" id="KW-1185">Reference proteome</keyword>
<accession>A0ABU9YGD5</accession>
<dbReference type="CDD" id="cd07363">
    <property type="entry name" value="45_DOPA_Dioxygenase"/>
    <property type="match status" value="1"/>
</dbReference>
<evidence type="ECO:0000259" key="6">
    <source>
        <dbReference type="Pfam" id="PF02900"/>
    </source>
</evidence>